<evidence type="ECO:0000256" key="1">
    <source>
        <dbReference type="SAM" id="MobiDB-lite"/>
    </source>
</evidence>
<gene>
    <name evidence="3" type="ORF">ACFSCY_01995</name>
</gene>
<feature type="region of interest" description="Disordered" evidence="1">
    <location>
        <begin position="181"/>
        <end position="202"/>
    </location>
</feature>
<dbReference type="Pfam" id="PF13302">
    <property type="entry name" value="Acetyltransf_3"/>
    <property type="match status" value="1"/>
</dbReference>
<evidence type="ECO:0000313" key="3">
    <source>
        <dbReference type="EMBL" id="MFD1528207.1"/>
    </source>
</evidence>
<dbReference type="Gene3D" id="3.40.630.30">
    <property type="match status" value="1"/>
</dbReference>
<keyword evidence="4" id="KW-1185">Reference proteome</keyword>
<keyword evidence="3" id="KW-0012">Acyltransferase</keyword>
<proteinExistence type="predicted"/>
<dbReference type="EMBL" id="JBHUCP010000001">
    <property type="protein sequence ID" value="MFD1528207.1"/>
    <property type="molecule type" value="Genomic_DNA"/>
</dbReference>
<dbReference type="RefSeq" id="WP_343972575.1">
    <property type="nucleotide sequence ID" value="NZ_BAAAJG010000003.1"/>
</dbReference>
<evidence type="ECO:0000259" key="2">
    <source>
        <dbReference type="PROSITE" id="PS51186"/>
    </source>
</evidence>
<dbReference type="SUPFAM" id="SSF55729">
    <property type="entry name" value="Acyl-CoA N-acyltransferases (Nat)"/>
    <property type="match status" value="1"/>
</dbReference>
<dbReference type="PROSITE" id="PS51186">
    <property type="entry name" value="GNAT"/>
    <property type="match status" value="1"/>
</dbReference>
<accession>A0ABW4FDX5</accession>
<feature type="domain" description="N-acetyltransferase" evidence="2">
    <location>
        <begin position="10"/>
        <end position="180"/>
    </location>
</feature>
<dbReference type="PANTHER" id="PTHR43792">
    <property type="entry name" value="GNAT FAMILY, PUTATIVE (AFU_ORTHOLOGUE AFUA_3G00765)-RELATED-RELATED"/>
    <property type="match status" value="1"/>
</dbReference>
<name>A0ABW4FDX5_9PSEU</name>
<evidence type="ECO:0000313" key="4">
    <source>
        <dbReference type="Proteomes" id="UP001597145"/>
    </source>
</evidence>
<sequence length="202" mass="22927">MTTYLDTDRLRLRRFTGADLDDVHALHSDPAVLRYLGRPATREYVRDTTLPWYLDLYERIPGFGYFAAIEKATEAFLGWFLFRPPMAENAPPGEIELGYRLRQAAWGRGFATEGSVGLVDKGFTGLGVQRVIATTMTVNRGSRRVMEKVGLRYVRTFHPDWPDPLEGSEHGEVEYALTRDEWRRSRTPSAAGPWPAPATPPR</sequence>
<dbReference type="GO" id="GO:0016746">
    <property type="term" value="F:acyltransferase activity"/>
    <property type="evidence" value="ECO:0007669"/>
    <property type="project" value="UniProtKB-KW"/>
</dbReference>
<dbReference type="InterPro" id="IPR016181">
    <property type="entry name" value="Acyl_CoA_acyltransferase"/>
</dbReference>
<dbReference type="EC" id="2.3.-.-" evidence="3"/>
<reference evidence="4" key="1">
    <citation type="journal article" date="2019" name="Int. J. Syst. Evol. Microbiol.">
        <title>The Global Catalogue of Microorganisms (GCM) 10K type strain sequencing project: providing services to taxonomists for standard genome sequencing and annotation.</title>
        <authorList>
            <consortium name="The Broad Institute Genomics Platform"/>
            <consortium name="The Broad Institute Genome Sequencing Center for Infectious Disease"/>
            <person name="Wu L."/>
            <person name="Ma J."/>
        </authorList>
    </citation>
    <scope>NUCLEOTIDE SEQUENCE [LARGE SCALE GENOMIC DNA]</scope>
    <source>
        <strain evidence="4">JCM 12165</strain>
    </source>
</reference>
<dbReference type="Proteomes" id="UP001597145">
    <property type="component" value="Unassembled WGS sequence"/>
</dbReference>
<keyword evidence="3" id="KW-0808">Transferase</keyword>
<dbReference type="PANTHER" id="PTHR43792:SF16">
    <property type="entry name" value="N-ACETYLTRANSFERASE DOMAIN-CONTAINING PROTEIN"/>
    <property type="match status" value="1"/>
</dbReference>
<organism evidence="3 4">
    <name type="scientific">Pseudonocardia aurantiaca</name>
    <dbReference type="NCBI Taxonomy" id="75290"/>
    <lineage>
        <taxon>Bacteria</taxon>
        <taxon>Bacillati</taxon>
        <taxon>Actinomycetota</taxon>
        <taxon>Actinomycetes</taxon>
        <taxon>Pseudonocardiales</taxon>
        <taxon>Pseudonocardiaceae</taxon>
        <taxon>Pseudonocardia</taxon>
    </lineage>
</organism>
<protein>
    <submittedName>
        <fullName evidence="3">GNAT family N-acetyltransferase</fullName>
        <ecNumber evidence="3">2.3.-.-</ecNumber>
    </submittedName>
</protein>
<comment type="caution">
    <text evidence="3">The sequence shown here is derived from an EMBL/GenBank/DDBJ whole genome shotgun (WGS) entry which is preliminary data.</text>
</comment>
<dbReference type="InterPro" id="IPR000182">
    <property type="entry name" value="GNAT_dom"/>
</dbReference>
<dbReference type="InterPro" id="IPR051531">
    <property type="entry name" value="N-acetyltransferase"/>
</dbReference>